<gene>
    <name evidence="2" type="ORF">HJG60_011967</name>
</gene>
<proteinExistence type="predicted"/>
<accession>A0A833ZJC6</accession>
<protein>
    <submittedName>
        <fullName evidence="2">Uncharacterized protein</fullName>
    </submittedName>
</protein>
<feature type="region of interest" description="Disordered" evidence="1">
    <location>
        <begin position="58"/>
        <end position="81"/>
    </location>
</feature>
<organism evidence="2 3">
    <name type="scientific">Phyllostomus discolor</name>
    <name type="common">pale spear-nosed bat</name>
    <dbReference type="NCBI Taxonomy" id="89673"/>
    <lineage>
        <taxon>Eukaryota</taxon>
        <taxon>Metazoa</taxon>
        <taxon>Chordata</taxon>
        <taxon>Craniata</taxon>
        <taxon>Vertebrata</taxon>
        <taxon>Euteleostomi</taxon>
        <taxon>Mammalia</taxon>
        <taxon>Eutheria</taxon>
        <taxon>Laurasiatheria</taxon>
        <taxon>Chiroptera</taxon>
        <taxon>Yangochiroptera</taxon>
        <taxon>Phyllostomidae</taxon>
        <taxon>Phyllostominae</taxon>
        <taxon>Phyllostomus</taxon>
    </lineage>
</organism>
<feature type="region of interest" description="Disordered" evidence="1">
    <location>
        <begin position="1"/>
        <end position="23"/>
    </location>
</feature>
<evidence type="ECO:0000313" key="3">
    <source>
        <dbReference type="Proteomes" id="UP000664940"/>
    </source>
</evidence>
<dbReference type="AlphaFoldDB" id="A0A833ZJC6"/>
<dbReference type="EMBL" id="JABVXQ010000008">
    <property type="protein sequence ID" value="KAF6094899.1"/>
    <property type="molecule type" value="Genomic_DNA"/>
</dbReference>
<sequence length="206" mass="21700">MVDEVSSLVSTHGCGDPGPMDGKKTLPLKSARLYMELTFSELVLEHGGLVTTPEFNDAVSKEEDPKVGGQEAEQAPDSAPVQHLEELAIGSDRDDTPGQESGPSLRVVPPQVTTLAVAVEPGPGSASSADLMEAPFHLPEESSLEPALVATTGEELALQSAPGPVLELRIIPPALPLPPEVVLPPLFDLFLLYCLIVAFSLSPWHG</sequence>
<comment type="caution">
    <text evidence="2">The sequence shown here is derived from an EMBL/GenBank/DDBJ whole genome shotgun (WGS) entry which is preliminary data.</text>
</comment>
<evidence type="ECO:0000256" key="1">
    <source>
        <dbReference type="SAM" id="MobiDB-lite"/>
    </source>
</evidence>
<dbReference type="Proteomes" id="UP000664940">
    <property type="component" value="Unassembled WGS sequence"/>
</dbReference>
<reference evidence="2 3" key="1">
    <citation type="journal article" date="2020" name="Nature">
        <title>Six reference-quality genomes reveal evolution of bat adaptations.</title>
        <authorList>
            <person name="Jebb D."/>
            <person name="Huang Z."/>
            <person name="Pippel M."/>
            <person name="Hughes G.M."/>
            <person name="Lavrichenko K."/>
            <person name="Devanna P."/>
            <person name="Winkler S."/>
            <person name="Jermiin L.S."/>
            <person name="Skirmuntt E.C."/>
            <person name="Katzourakis A."/>
            <person name="Burkitt-Gray L."/>
            <person name="Ray D.A."/>
            <person name="Sullivan K.A.M."/>
            <person name="Roscito J.G."/>
            <person name="Kirilenko B.M."/>
            <person name="Davalos L.M."/>
            <person name="Corthals A.P."/>
            <person name="Power M.L."/>
            <person name="Jones G."/>
            <person name="Ransome R.D."/>
            <person name="Dechmann D.K.N."/>
            <person name="Locatelli A.G."/>
            <person name="Puechmaille S.J."/>
            <person name="Fedrigo O."/>
            <person name="Jarvis E.D."/>
            <person name="Hiller M."/>
            <person name="Vernes S.C."/>
            <person name="Myers E.W."/>
            <person name="Teeling E.C."/>
        </authorList>
    </citation>
    <scope>NUCLEOTIDE SEQUENCE [LARGE SCALE GENOMIC DNA]</scope>
    <source>
        <strain evidence="2">Bat1K_MPI-CBG_1</strain>
    </source>
</reference>
<name>A0A833ZJC6_9CHIR</name>
<evidence type="ECO:0000313" key="2">
    <source>
        <dbReference type="EMBL" id="KAF6094899.1"/>
    </source>
</evidence>